<evidence type="ECO:0000256" key="1">
    <source>
        <dbReference type="SAM" id="MobiDB-lite"/>
    </source>
</evidence>
<feature type="compositionally biased region" description="Basic and acidic residues" evidence="1">
    <location>
        <begin position="282"/>
        <end position="295"/>
    </location>
</feature>
<reference evidence="2" key="1">
    <citation type="submission" date="2021-06" db="EMBL/GenBank/DDBJ databases">
        <authorList>
            <person name="Kallberg Y."/>
            <person name="Tangrot J."/>
            <person name="Rosling A."/>
        </authorList>
    </citation>
    <scope>NUCLEOTIDE SEQUENCE</scope>
    <source>
        <strain evidence="2">FL130A</strain>
    </source>
</reference>
<feature type="region of interest" description="Disordered" evidence="1">
    <location>
        <begin position="127"/>
        <end position="170"/>
    </location>
</feature>
<accession>A0A9N9C3R8</accession>
<dbReference type="EMBL" id="CAJVPS010003283">
    <property type="protein sequence ID" value="CAG8585921.1"/>
    <property type="molecule type" value="Genomic_DNA"/>
</dbReference>
<name>A0A9N9C3R8_9GLOM</name>
<protein>
    <submittedName>
        <fullName evidence="2">6266_t:CDS:1</fullName>
    </submittedName>
</protein>
<evidence type="ECO:0000313" key="3">
    <source>
        <dbReference type="Proteomes" id="UP000789508"/>
    </source>
</evidence>
<proteinExistence type="predicted"/>
<dbReference type="OrthoDB" id="2438111at2759"/>
<keyword evidence="3" id="KW-1185">Reference proteome</keyword>
<gene>
    <name evidence="2" type="ORF">ALEPTO_LOCUS7483</name>
</gene>
<feature type="region of interest" description="Disordered" evidence="1">
    <location>
        <begin position="67"/>
        <end position="86"/>
    </location>
</feature>
<organism evidence="2 3">
    <name type="scientific">Ambispora leptoticha</name>
    <dbReference type="NCBI Taxonomy" id="144679"/>
    <lineage>
        <taxon>Eukaryota</taxon>
        <taxon>Fungi</taxon>
        <taxon>Fungi incertae sedis</taxon>
        <taxon>Mucoromycota</taxon>
        <taxon>Glomeromycotina</taxon>
        <taxon>Glomeromycetes</taxon>
        <taxon>Archaeosporales</taxon>
        <taxon>Ambisporaceae</taxon>
        <taxon>Ambispora</taxon>
    </lineage>
</organism>
<feature type="region of interest" description="Disordered" evidence="1">
    <location>
        <begin position="282"/>
        <end position="309"/>
    </location>
</feature>
<feature type="compositionally biased region" description="Basic residues" evidence="1">
    <location>
        <begin position="296"/>
        <end position="309"/>
    </location>
</feature>
<feature type="compositionally biased region" description="Low complexity" evidence="1">
    <location>
        <begin position="134"/>
        <end position="144"/>
    </location>
</feature>
<feature type="non-terminal residue" evidence="2">
    <location>
        <position position="309"/>
    </location>
</feature>
<dbReference type="AlphaFoldDB" id="A0A9N9C3R8"/>
<dbReference type="Proteomes" id="UP000789508">
    <property type="component" value="Unassembled WGS sequence"/>
</dbReference>
<sequence length="309" mass="35011">MKAAIEGLDQGPQQPTHPIIETIDIIKAMIEDPGQGPQCPIETIDAVKENPDQDIEKWIVRELKKTSRLSTPTAPPTPTAPLTPSDQYYYGNADNYISDEGVDTIGTTGLSQPLNNCGIIDLENEMNNIHPSSTNKTNANATTNDAGKQRQKDNENNQQKPSVSPELSGGYLRRLREKLEDMDEDQYKLFHVDDEVLQILYGLDDNLCLDCAKKWSKISCHVSKHTMPAIGKALEGNFRFKFSELNVNDKNLEDLAPTMHLDDFKNNLEKIIKRKDYHSDEISETDYERTQSEHHLKVRPKNKKKTDNH</sequence>
<evidence type="ECO:0000313" key="2">
    <source>
        <dbReference type="EMBL" id="CAG8585921.1"/>
    </source>
</evidence>
<comment type="caution">
    <text evidence="2">The sequence shown here is derived from an EMBL/GenBank/DDBJ whole genome shotgun (WGS) entry which is preliminary data.</text>
</comment>